<dbReference type="PANTHER" id="PTHR43685">
    <property type="entry name" value="GLYCOSYLTRANSFERASE"/>
    <property type="match status" value="1"/>
</dbReference>
<organism evidence="2 3">
    <name type="scientific">Stutzerimonas kunmingensis</name>
    <dbReference type="NCBI Taxonomy" id="1211807"/>
    <lineage>
        <taxon>Bacteria</taxon>
        <taxon>Pseudomonadati</taxon>
        <taxon>Pseudomonadota</taxon>
        <taxon>Gammaproteobacteria</taxon>
        <taxon>Pseudomonadales</taxon>
        <taxon>Pseudomonadaceae</taxon>
        <taxon>Stutzerimonas</taxon>
    </lineage>
</organism>
<keyword evidence="3" id="KW-1185">Reference proteome</keyword>
<comment type="caution">
    <text evidence="2">The sequence shown here is derived from an EMBL/GenBank/DDBJ whole genome shotgun (WGS) entry which is preliminary data.</text>
</comment>
<dbReference type="InterPro" id="IPR029044">
    <property type="entry name" value="Nucleotide-diphossugar_trans"/>
</dbReference>
<evidence type="ECO:0000313" key="3">
    <source>
        <dbReference type="Proteomes" id="UP001138989"/>
    </source>
</evidence>
<protein>
    <submittedName>
        <fullName evidence="2">Glycosyltransferase</fullName>
        <ecNumber evidence="2">2.4.-.-</ecNumber>
    </submittedName>
</protein>
<dbReference type="GO" id="GO:0016757">
    <property type="term" value="F:glycosyltransferase activity"/>
    <property type="evidence" value="ECO:0007669"/>
    <property type="project" value="UniProtKB-KW"/>
</dbReference>
<sequence>MSDLDFPLVTVIIASYNHGPYIEESILSVLQQTYPNIELLVVDDGSKDDSVERIQRLQERYEFDFRTQPNQGLARTLNDCIARAQGNLIAPLGSDDVMLPGRIATQVAYIQDKPEVGICAGNIQTIDAQGNIIQRRCRVREFRRLDFNAMFNATDVGPPAPTLLFRREALEAVGGFDPEIRLEDLQVELKITHAGFFIDVLSDVLAKYRVHGANTYKNRRFMVEQVMATYACFRDHPDYPNACAKFLNSMLLKCANDDKVLARELLRKLPPRYWDMKTLRGLGRLFLN</sequence>
<dbReference type="InterPro" id="IPR050834">
    <property type="entry name" value="Glycosyltransf_2"/>
</dbReference>
<dbReference type="AlphaFoldDB" id="A0A9X1N233"/>
<keyword evidence="2" id="KW-0808">Transferase</keyword>
<reference evidence="2" key="1">
    <citation type="submission" date="2021-08" db="EMBL/GenBank/DDBJ databases">
        <title>Isolation and characterization of neutrophilic mixotrophic iron-oxidizing bacteria from deep-sea hydrothermal vents.</title>
        <authorList>
            <person name="He Y."/>
        </authorList>
    </citation>
    <scope>NUCLEOTIDE SEQUENCE</scope>
    <source>
        <strain evidence="2">IOP_13</strain>
    </source>
</reference>
<gene>
    <name evidence="2" type="ORF">K7H17_06820</name>
</gene>
<dbReference type="GeneID" id="84608002"/>
<dbReference type="EMBL" id="JAINWF010000003">
    <property type="protein sequence ID" value="MCD1607578.1"/>
    <property type="molecule type" value="Genomic_DNA"/>
</dbReference>
<dbReference type="InterPro" id="IPR001173">
    <property type="entry name" value="Glyco_trans_2-like"/>
</dbReference>
<dbReference type="PANTHER" id="PTHR43685:SF2">
    <property type="entry name" value="GLYCOSYLTRANSFERASE 2-LIKE DOMAIN-CONTAINING PROTEIN"/>
    <property type="match status" value="1"/>
</dbReference>
<proteinExistence type="predicted"/>
<name>A0A9X1N233_9GAMM</name>
<dbReference type="SUPFAM" id="SSF53448">
    <property type="entry name" value="Nucleotide-diphospho-sugar transferases"/>
    <property type="match status" value="1"/>
</dbReference>
<dbReference type="Pfam" id="PF00535">
    <property type="entry name" value="Glycos_transf_2"/>
    <property type="match status" value="1"/>
</dbReference>
<evidence type="ECO:0000259" key="1">
    <source>
        <dbReference type="Pfam" id="PF00535"/>
    </source>
</evidence>
<dbReference type="RefSeq" id="WP_014851334.1">
    <property type="nucleotide sequence ID" value="NZ_JAINWF010000003.1"/>
</dbReference>
<evidence type="ECO:0000313" key="2">
    <source>
        <dbReference type="EMBL" id="MCD1607578.1"/>
    </source>
</evidence>
<dbReference type="EC" id="2.4.-.-" evidence="2"/>
<feature type="domain" description="Glycosyltransferase 2-like" evidence="1">
    <location>
        <begin position="10"/>
        <end position="172"/>
    </location>
</feature>
<dbReference type="Proteomes" id="UP001138989">
    <property type="component" value="Unassembled WGS sequence"/>
</dbReference>
<keyword evidence="2" id="KW-0328">Glycosyltransferase</keyword>
<accession>A0A9X1N233</accession>
<dbReference type="Gene3D" id="3.90.550.10">
    <property type="entry name" value="Spore Coat Polysaccharide Biosynthesis Protein SpsA, Chain A"/>
    <property type="match status" value="1"/>
</dbReference>